<accession>A0A9P8PIS2</accession>
<organism evidence="4 5">
    <name type="scientific">Wickerhamomyces mucosus</name>
    <dbReference type="NCBI Taxonomy" id="1378264"/>
    <lineage>
        <taxon>Eukaryota</taxon>
        <taxon>Fungi</taxon>
        <taxon>Dikarya</taxon>
        <taxon>Ascomycota</taxon>
        <taxon>Saccharomycotina</taxon>
        <taxon>Saccharomycetes</taxon>
        <taxon>Phaffomycetales</taxon>
        <taxon>Wickerhamomycetaceae</taxon>
        <taxon>Wickerhamomyces</taxon>
    </lineage>
</organism>
<feature type="domain" description="C2H2-type" evidence="3">
    <location>
        <begin position="220"/>
        <end position="251"/>
    </location>
</feature>
<feature type="compositionally biased region" description="Polar residues" evidence="2">
    <location>
        <begin position="185"/>
        <end position="202"/>
    </location>
</feature>
<evidence type="ECO:0000259" key="3">
    <source>
        <dbReference type="PROSITE" id="PS50157"/>
    </source>
</evidence>
<protein>
    <recommendedName>
        <fullName evidence="3">C2H2-type domain-containing protein</fullName>
    </recommendedName>
</protein>
<evidence type="ECO:0000256" key="1">
    <source>
        <dbReference type="PROSITE-ProRule" id="PRU00042"/>
    </source>
</evidence>
<evidence type="ECO:0000256" key="2">
    <source>
        <dbReference type="SAM" id="MobiDB-lite"/>
    </source>
</evidence>
<dbReference type="GO" id="GO:0008270">
    <property type="term" value="F:zinc ion binding"/>
    <property type="evidence" value="ECO:0007669"/>
    <property type="project" value="UniProtKB-KW"/>
</dbReference>
<comment type="caution">
    <text evidence="4">The sequence shown here is derived from an EMBL/GenBank/DDBJ whole genome shotgun (WGS) entry which is preliminary data.</text>
</comment>
<reference evidence="4" key="2">
    <citation type="submission" date="2021-01" db="EMBL/GenBank/DDBJ databases">
        <authorList>
            <person name="Schikora-Tamarit M.A."/>
        </authorList>
    </citation>
    <scope>NUCLEOTIDE SEQUENCE</scope>
    <source>
        <strain evidence="4">CBS6341</strain>
    </source>
</reference>
<keyword evidence="1" id="KW-0479">Metal-binding</keyword>
<dbReference type="OrthoDB" id="1939603at2759"/>
<feature type="region of interest" description="Disordered" evidence="2">
    <location>
        <begin position="185"/>
        <end position="211"/>
    </location>
</feature>
<dbReference type="PANTHER" id="PTHR36167">
    <property type="entry name" value="C2H2 FINGER DOMAIN TRANSCRIPTION FACTOR (EUROFUNG)-RELATED"/>
    <property type="match status" value="1"/>
</dbReference>
<sequence length="320" mass="36701">MIDQKMKLPSIKELTNTIGISPTQHQHQHPYLHLPQENLNSVPKQAQYQQIPVIPTTQHYQHPSGITSASDISSNSITPPPVLLPSLSPQYITSKPINNDLPSVNSSLNSSRNSSIHSINDLNLPLMKNVNQASPEQIQQAQVLQPVHQIPISQPNLVYSNSHHHQIKSHFYPNQQEITHSVPLQNPQRSNEQNFQAISSPDSFKKKRPRRKANEMIRLYACNYKSCQNSYGTLNHLNAHIQFKKHGQKRKPEEFKQIRELYKLKKKLNKDISEGREESKEELVKIDQLPIFHQQRGYNGYGRFDHTLGPGDLDKLTVRQ</sequence>
<keyword evidence="5" id="KW-1185">Reference proteome</keyword>
<keyword evidence="1" id="KW-0863">Zinc-finger</keyword>
<dbReference type="InterPro" id="IPR039327">
    <property type="entry name" value="CON7-like"/>
</dbReference>
<dbReference type="Proteomes" id="UP000769528">
    <property type="component" value="Unassembled WGS sequence"/>
</dbReference>
<evidence type="ECO:0000313" key="4">
    <source>
        <dbReference type="EMBL" id="KAH3672044.1"/>
    </source>
</evidence>
<dbReference type="EMBL" id="JAEUBF010001246">
    <property type="protein sequence ID" value="KAH3672044.1"/>
    <property type="molecule type" value="Genomic_DNA"/>
</dbReference>
<proteinExistence type="predicted"/>
<dbReference type="PROSITE" id="PS50157">
    <property type="entry name" value="ZINC_FINGER_C2H2_2"/>
    <property type="match status" value="1"/>
</dbReference>
<dbReference type="AlphaFoldDB" id="A0A9P8PIS2"/>
<evidence type="ECO:0000313" key="5">
    <source>
        <dbReference type="Proteomes" id="UP000769528"/>
    </source>
</evidence>
<dbReference type="GO" id="GO:0006355">
    <property type="term" value="P:regulation of DNA-templated transcription"/>
    <property type="evidence" value="ECO:0007669"/>
    <property type="project" value="InterPro"/>
</dbReference>
<keyword evidence="1" id="KW-0862">Zinc</keyword>
<dbReference type="PROSITE" id="PS00028">
    <property type="entry name" value="ZINC_FINGER_C2H2_1"/>
    <property type="match status" value="1"/>
</dbReference>
<name>A0A9P8PIS2_9ASCO</name>
<dbReference type="InterPro" id="IPR013087">
    <property type="entry name" value="Znf_C2H2_type"/>
</dbReference>
<dbReference type="PANTHER" id="PTHR36167:SF3">
    <property type="entry name" value="C2H2 FINGER DOMAIN TRANSCRIPTION FACTOR (EUROFUNG)-RELATED"/>
    <property type="match status" value="1"/>
</dbReference>
<gene>
    <name evidence="4" type="ORF">WICMUC_004491</name>
</gene>
<reference evidence="4" key="1">
    <citation type="journal article" date="2021" name="Open Biol.">
        <title>Shared evolutionary footprints suggest mitochondrial oxidative damage underlies multiple complex I losses in fungi.</title>
        <authorList>
            <person name="Schikora-Tamarit M.A."/>
            <person name="Marcet-Houben M."/>
            <person name="Nosek J."/>
            <person name="Gabaldon T."/>
        </authorList>
    </citation>
    <scope>NUCLEOTIDE SEQUENCE</scope>
    <source>
        <strain evidence="4">CBS6341</strain>
    </source>
</reference>